<gene>
    <name evidence="3" type="ORF">DMC30DRAFT_376164</name>
</gene>
<proteinExistence type="predicted"/>
<name>A0A5C5FYH0_9BASI</name>
<dbReference type="InterPro" id="IPR038222">
    <property type="entry name" value="DHHA2_dom_sf"/>
</dbReference>
<dbReference type="GO" id="GO:0005737">
    <property type="term" value="C:cytoplasm"/>
    <property type="evidence" value="ECO:0007669"/>
    <property type="project" value="TreeGrafter"/>
</dbReference>
<dbReference type="PANTHER" id="PTHR12112:SF20">
    <property type="entry name" value="EXOPOLYPHOSPHATASE"/>
    <property type="match status" value="1"/>
</dbReference>
<dbReference type="GO" id="GO:0004309">
    <property type="term" value="F:exopolyphosphatase activity"/>
    <property type="evidence" value="ECO:0007669"/>
    <property type="project" value="TreeGrafter"/>
</dbReference>
<reference evidence="3 4" key="1">
    <citation type="submission" date="2019-03" db="EMBL/GenBank/DDBJ databases">
        <title>Rhodosporidium diobovatum UCD-FST 08-225 genome sequencing, assembly, and annotation.</title>
        <authorList>
            <person name="Fakankun I.U."/>
            <person name="Fristensky B."/>
            <person name="Levin D.B."/>
        </authorList>
    </citation>
    <scope>NUCLEOTIDE SEQUENCE [LARGE SCALE GENOMIC DNA]</scope>
    <source>
        <strain evidence="3 4">UCD-FST 08-225</strain>
    </source>
</reference>
<dbReference type="Pfam" id="PF01368">
    <property type="entry name" value="DHH"/>
    <property type="match status" value="1"/>
</dbReference>
<keyword evidence="1" id="KW-0732">Signal</keyword>
<dbReference type="Gene3D" id="3.90.1640.10">
    <property type="entry name" value="inorganic pyrophosphatase (n-terminal core)"/>
    <property type="match status" value="1"/>
</dbReference>
<feature type="chain" id="PRO_5022876740" description="DDH domain-containing protein" evidence="1">
    <location>
        <begin position="21"/>
        <end position="475"/>
    </location>
</feature>
<dbReference type="InterPro" id="IPR038763">
    <property type="entry name" value="DHH_sf"/>
</dbReference>
<evidence type="ECO:0000313" key="4">
    <source>
        <dbReference type="Proteomes" id="UP000311382"/>
    </source>
</evidence>
<evidence type="ECO:0000259" key="2">
    <source>
        <dbReference type="Pfam" id="PF01368"/>
    </source>
</evidence>
<dbReference type="AlphaFoldDB" id="A0A5C5FYH0"/>
<dbReference type="OrthoDB" id="374045at2759"/>
<dbReference type="PANTHER" id="PTHR12112">
    <property type="entry name" value="BNIP - RELATED"/>
    <property type="match status" value="1"/>
</dbReference>
<dbReference type="Gene3D" id="3.10.310.20">
    <property type="entry name" value="DHHA2 domain"/>
    <property type="match status" value="1"/>
</dbReference>
<accession>A0A5C5FYH0</accession>
<evidence type="ECO:0000256" key="1">
    <source>
        <dbReference type="SAM" id="SignalP"/>
    </source>
</evidence>
<protein>
    <recommendedName>
        <fullName evidence="2">DDH domain-containing protein</fullName>
    </recommendedName>
</protein>
<organism evidence="3 4">
    <name type="scientific">Rhodotorula diobovata</name>
    <dbReference type="NCBI Taxonomy" id="5288"/>
    <lineage>
        <taxon>Eukaryota</taxon>
        <taxon>Fungi</taxon>
        <taxon>Dikarya</taxon>
        <taxon>Basidiomycota</taxon>
        <taxon>Pucciniomycotina</taxon>
        <taxon>Microbotryomycetes</taxon>
        <taxon>Sporidiobolales</taxon>
        <taxon>Sporidiobolaceae</taxon>
        <taxon>Rhodotorula</taxon>
    </lineage>
</organism>
<comment type="caution">
    <text evidence="3">The sequence shown here is derived from an EMBL/GenBank/DDBJ whole genome shotgun (WGS) entry which is preliminary data.</text>
</comment>
<dbReference type="STRING" id="5288.A0A5C5FYH0"/>
<evidence type="ECO:0000313" key="3">
    <source>
        <dbReference type="EMBL" id="TNY21289.1"/>
    </source>
</evidence>
<dbReference type="InterPro" id="IPR001667">
    <property type="entry name" value="DDH_dom"/>
</dbReference>
<dbReference type="EMBL" id="SOZI01000047">
    <property type="protein sequence ID" value="TNY21289.1"/>
    <property type="molecule type" value="Genomic_DNA"/>
</dbReference>
<dbReference type="SUPFAM" id="SSF64182">
    <property type="entry name" value="DHH phosphoesterases"/>
    <property type="match status" value="1"/>
</dbReference>
<feature type="signal peptide" evidence="1">
    <location>
        <begin position="1"/>
        <end position="20"/>
    </location>
</feature>
<sequence length="475" mass="52892">MRVLSLLSSTALLLPALTTARPAGFEQTVLSTASSLEDLDLDLGVLSVPRDEPETGTGHLSQWSVQNKEAFLDALRNNSAGDWIIVQGNEGGDLDSLVSALALSYVYTHQPEPQKAVALLQTEEDALDLRPENPLALHYARMSSGHRDLLTLDELPMKPEEVSRRIRGIALVDHNVPRSMWAEAEVVAIIDHHDDRGIANGTANPRIIERSGSCSSLIARYMLDQLPGALTSTDEDNALHGPIPKELIELILRTVAVDTSGLKKKSRQPVDWESAERIFPRSSWRNRDFKTSMKLLDKDMSASRKALDTLDVRSLSQLRRDWKGDAIPTKSSKYPSISLGFASAPVSLEEQIKRTPEGTAPEWFAIERAWTSEIQADVSVALTNFHADDGEKYRQLAVVVAHGYGKRLHEGSANRLFRAIVNAVEESGVEGMVKWKRPDGKKLLPRRAVWQYQSDTASRKFWRPVIEKSVREWKG</sequence>
<dbReference type="Proteomes" id="UP000311382">
    <property type="component" value="Unassembled WGS sequence"/>
</dbReference>
<keyword evidence="4" id="KW-1185">Reference proteome</keyword>
<feature type="domain" description="DDH" evidence="2">
    <location>
        <begin position="84"/>
        <end position="251"/>
    </location>
</feature>